<evidence type="ECO:0000313" key="8">
    <source>
        <dbReference type="Proteomes" id="UP000828390"/>
    </source>
</evidence>
<dbReference type="GO" id="GO:0008270">
    <property type="term" value="F:zinc ion binding"/>
    <property type="evidence" value="ECO:0007669"/>
    <property type="project" value="UniProtKB-KW"/>
</dbReference>
<dbReference type="PANTHER" id="PTHR14003:SF19">
    <property type="entry name" value="YY2 TRANSCRIPTION FACTOR"/>
    <property type="match status" value="1"/>
</dbReference>
<evidence type="ECO:0000256" key="5">
    <source>
        <dbReference type="PROSITE-ProRule" id="PRU00042"/>
    </source>
</evidence>
<evidence type="ECO:0000256" key="2">
    <source>
        <dbReference type="ARBA" id="ARBA00022737"/>
    </source>
</evidence>
<evidence type="ECO:0000256" key="4">
    <source>
        <dbReference type="ARBA" id="ARBA00022833"/>
    </source>
</evidence>
<dbReference type="PANTHER" id="PTHR14003">
    <property type="entry name" value="TRANSCRIPTIONAL REPRESSOR PROTEIN YY"/>
    <property type="match status" value="1"/>
</dbReference>
<dbReference type="InterPro" id="IPR036236">
    <property type="entry name" value="Znf_C2H2_sf"/>
</dbReference>
<keyword evidence="8" id="KW-1185">Reference proteome</keyword>
<reference evidence="7" key="1">
    <citation type="journal article" date="2019" name="bioRxiv">
        <title>The Genome of the Zebra Mussel, Dreissena polymorpha: A Resource for Invasive Species Research.</title>
        <authorList>
            <person name="McCartney M.A."/>
            <person name="Auch B."/>
            <person name="Kono T."/>
            <person name="Mallez S."/>
            <person name="Zhang Y."/>
            <person name="Obille A."/>
            <person name="Becker A."/>
            <person name="Abrahante J.E."/>
            <person name="Garbe J."/>
            <person name="Badalamenti J.P."/>
            <person name="Herman A."/>
            <person name="Mangelson H."/>
            <person name="Liachko I."/>
            <person name="Sullivan S."/>
            <person name="Sone E.D."/>
            <person name="Koren S."/>
            <person name="Silverstein K.A.T."/>
            <person name="Beckman K.B."/>
            <person name="Gohl D.M."/>
        </authorList>
    </citation>
    <scope>NUCLEOTIDE SEQUENCE</scope>
    <source>
        <strain evidence="7">Duluth1</strain>
        <tissue evidence="7">Whole animal</tissue>
    </source>
</reference>
<dbReference type="GO" id="GO:0000978">
    <property type="term" value="F:RNA polymerase II cis-regulatory region sequence-specific DNA binding"/>
    <property type="evidence" value="ECO:0007669"/>
    <property type="project" value="TreeGrafter"/>
</dbReference>
<dbReference type="PROSITE" id="PS50157">
    <property type="entry name" value="ZINC_FINGER_C2H2_2"/>
    <property type="match status" value="1"/>
</dbReference>
<dbReference type="SUPFAM" id="SSF57667">
    <property type="entry name" value="beta-beta-alpha zinc fingers"/>
    <property type="match status" value="1"/>
</dbReference>
<evidence type="ECO:0000313" key="7">
    <source>
        <dbReference type="EMBL" id="KAH3706591.1"/>
    </source>
</evidence>
<gene>
    <name evidence="7" type="ORF">DPMN_065979</name>
</gene>
<dbReference type="EMBL" id="JAIWYP010000014">
    <property type="protein sequence ID" value="KAH3706591.1"/>
    <property type="molecule type" value="Genomic_DNA"/>
</dbReference>
<dbReference type="InterPro" id="IPR013087">
    <property type="entry name" value="Znf_C2H2_type"/>
</dbReference>
<protein>
    <recommendedName>
        <fullName evidence="6">C2H2-type domain-containing protein</fullName>
    </recommendedName>
</protein>
<dbReference type="FunFam" id="3.30.160.60:FF:001297">
    <property type="entry name" value="Zinc finger and SCAN domain-containing protein 2"/>
    <property type="match status" value="1"/>
</dbReference>
<keyword evidence="3 5" id="KW-0863">Zinc-finger</keyword>
<dbReference type="Pfam" id="PF00096">
    <property type="entry name" value="zf-C2H2"/>
    <property type="match status" value="1"/>
</dbReference>
<dbReference type="AlphaFoldDB" id="A0A9D4BK33"/>
<dbReference type="SMART" id="SM00355">
    <property type="entry name" value="ZnF_C2H2"/>
    <property type="match status" value="1"/>
</dbReference>
<dbReference type="Proteomes" id="UP000828390">
    <property type="component" value="Unassembled WGS sequence"/>
</dbReference>
<name>A0A9D4BK33_DREPO</name>
<dbReference type="PROSITE" id="PS00028">
    <property type="entry name" value="ZINC_FINGER_C2H2_1"/>
    <property type="match status" value="1"/>
</dbReference>
<dbReference type="GO" id="GO:0000785">
    <property type="term" value="C:chromatin"/>
    <property type="evidence" value="ECO:0007669"/>
    <property type="project" value="TreeGrafter"/>
</dbReference>
<dbReference type="Gene3D" id="3.30.160.60">
    <property type="entry name" value="Classic Zinc Finger"/>
    <property type="match status" value="1"/>
</dbReference>
<reference evidence="7" key="2">
    <citation type="submission" date="2020-11" db="EMBL/GenBank/DDBJ databases">
        <authorList>
            <person name="McCartney M.A."/>
            <person name="Auch B."/>
            <person name="Kono T."/>
            <person name="Mallez S."/>
            <person name="Becker A."/>
            <person name="Gohl D.M."/>
            <person name="Silverstein K.A.T."/>
            <person name="Koren S."/>
            <person name="Bechman K.B."/>
            <person name="Herman A."/>
            <person name="Abrahante J.E."/>
            <person name="Garbe J."/>
        </authorList>
    </citation>
    <scope>NUCLEOTIDE SEQUENCE</scope>
    <source>
        <strain evidence="7">Duluth1</strain>
        <tissue evidence="7">Whole animal</tissue>
    </source>
</reference>
<dbReference type="GO" id="GO:0005667">
    <property type="term" value="C:transcription regulator complex"/>
    <property type="evidence" value="ECO:0007669"/>
    <property type="project" value="TreeGrafter"/>
</dbReference>
<comment type="caution">
    <text evidence="7">The sequence shown here is derived from an EMBL/GenBank/DDBJ whole genome shotgun (WGS) entry which is preliminary data.</text>
</comment>
<evidence type="ECO:0000256" key="3">
    <source>
        <dbReference type="ARBA" id="ARBA00022771"/>
    </source>
</evidence>
<accession>A0A9D4BK33</accession>
<organism evidence="7 8">
    <name type="scientific">Dreissena polymorpha</name>
    <name type="common">Zebra mussel</name>
    <name type="synonym">Mytilus polymorpha</name>
    <dbReference type="NCBI Taxonomy" id="45954"/>
    <lineage>
        <taxon>Eukaryota</taxon>
        <taxon>Metazoa</taxon>
        <taxon>Spiralia</taxon>
        <taxon>Lophotrochozoa</taxon>
        <taxon>Mollusca</taxon>
        <taxon>Bivalvia</taxon>
        <taxon>Autobranchia</taxon>
        <taxon>Heteroconchia</taxon>
        <taxon>Euheterodonta</taxon>
        <taxon>Imparidentia</taxon>
        <taxon>Neoheterodontei</taxon>
        <taxon>Myida</taxon>
        <taxon>Dreissenoidea</taxon>
        <taxon>Dreissenidae</taxon>
        <taxon>Dreissena</taxon>
    </lineage>
</organism>
<evidence type="ECO:0000256" key="1">
    <source>
        <dbReference type="ARBA" id="ARBA00022723"/>
    </source>
</evidence>
<evidence type="ECO:0000259" key="6">
    <source>
        <dbReference type="PROSITE" id="PS50157"/>
    </source>
</evidence>
<keyword evidence="4" id="KW-0862">Zinc</keyword>
<sequence>MTGNLRMHLKTHLNVKMFACTLDNCGKSFSSNESLRRHQLVHKGKAISWYT</sequence>
<proteinExistence type="predicted"/>
<dbReference type="GO" id="GO:0031519">
    <property type="term" value="C:PcG protein complex"/>
    <property type="evidence" value="ECO:0007669"/>
    <property type="project" value="TreeGrafter"/>
</dbReference>
<feature type="domain" description="C2H2-type" evidence="6">
    <location>
        <begin position="18"/>
        <end position="47"/>
    </location>
</feature>
<dbReference type="GO" id="GO:0000981">
    <property type="term" value="F:DNA-binding transcription factor activity, RNA polymerase II-specific"/>
    <property type="evidence" value="ECO:0007669"/>
    <property type="project" value="TreeGrafter"/>
</dbReference>
<keyword evidence="2" id="KW-0677">Repeat</keyword>
<keyword evidence="1" id="KW-0479">Metal-binding</keyword>